<dbReference type="AlphaFoldDB" id="A0A7H0H5Z6"/>
<dbReference type="InterPro" id="IPR008927">
    <property type="entry name" value="6-PGluconate_DH-like_C_sf"/>
</dbReference>
<evidence type="ECO:0000256" key="7">
    <source>
        <dbReference type="PIRSR" id="PIRSR000193-1"/>
    </source>
</evidence>
<comment type="function">
    <text evidence="4 5">Catalyzes the reduction of 1-pyrroline-5-carboxylate (PCA) to L-proline.</text>
</comment>
<accession>A0A7H0H5Z6</accession>
<name>A0A7H0H5Z6_9ACTN</name>
<keyword evidence="5 8" id="KW-0028">Amino-acid biosynthesis</keyword>
<feature type="domain" description="Pyrroline-5-carboxylate reductase dimerisation" evidence="10">
    <location>
        <begin position="156"/>
        <end position="260"/>
    </location>
</feature>
<evidence type="ECO:0000256" key="3">
    <source>
        <dbReference type="ARBA" id="ARBA00023002"/>
    </source>
</evidence>
<dbReference type="EMBL" id="CP060789">
    <property type="protein sequence ID" value="QNP55962.1"/>
    <property type="molecule type" value="Genomic_DNA"/>
</dbReference>
<comment type="pathway">
    <text evidence="5 8">Amino-acid biosynthesis; L-proline biosynthesis; L-proline from L-glutamate 5-semialdehyde: step 1/1.</text>
</comment>
<dbReference type="NCBIfam" id="TIGR00112">
    <property type="entry name" value="proC"/>
    <property type="match status" value="1"/>
</dbReference>
<dbReference type="PIRSF" id="PIRSF000193">
    <property type="entry name" value="Pyrrol-5-carb_rd"/>
    <property type="match status" value="1"/>
</dbReference>
<keyword evidence="12" id="KW-1185">Reference proteome</keyword>
<dbReference type="PROSITE" id="PS00521">
    <property type="entry name" value="P5CR"/>
    <property type="match status" value="1"/>
</dbReference>
<dbReference type="InterPro" id="IPR053790">
    <property type="entry name" value="P5CR-like_CS"/>
</dbReference>
<dbReference type="InterPro" id="IPR000304">
    <property type="entry name" value="Pyrroline-COOH_reductase"/>
</dbReference>
<evidence type="ECO:0000313" key="12">
    <source>
        <dbReference type="Proteomes" id="UP000516117"/>
    </source>
</evidence>
<proteinExistence type="inferred from homology"/>
<comment type="similarity">
    <text evidence="1 5 8">Belongs to the pyrroline-5-carboxylate reductase family.</text>
</comment>
<evidence type="ECO:0000256" key="6">
    <source>
        <dbReference type="NCBIfam" id="TIGR00112"/>
    </source>
</evidence>
<gene>
    <name evidence="5" type="primary">proC</name>
    <name evidence="11" type="ORF">H9L22_18100</name>
</gene>
<feature type="binding site" evidence="7">
    <location>
        <begin position="65"/>
        <end position="68"/>
    </location>
    <ligand>
        <name>NADP(+)</name>
        <dbReference type="ChEBI" id="CHEBI:58349"/>
    </ligand>
</feature>
<dbReference type="InterPro" id="IPR036291">
    <property type="entry name" value="NAD(P)-bd_dom_sf"/>
</dbReference>
<dbReference type="GO" id="GO:0055129">
    <property type="term" value="P:L-proline biosynthetic process"/>
    <property type="evidence" value="ECO:0007669"/>
    <property type="project" value="UniProtKB-UniRule"/>
</dbReference>
<comment type="subcellular location">
    <subcellularLocation>
        <location evidence="5">Cytoplasm</location>
    </subcellularLocation>
</comment>
<dbReference type="GO" id="GO:0005737">
    <property type="term" value="C:cytoplasm"/>
    <property type="evidence" value="ECO:0007669"/>
    <property type="project" value="UniProtKB-SubCell"/>
</dbReference>
<protein>
    <recommendedName>
        <fullName evidence="5 6">Pyrroline-5-carboxylate reductase</fullName>
        <shortName evidence="5">P5C reductase</shortName>
        <shortName evidence="5">P5CR</shortName>
        <ecNumber evidence="5 6">1.5.1.2</ecNumber>
    </recommendedName>
    <alternativeName>
        <fullName evidence="5">PCA reductase</fullName>
    </alternativeName>
</protein>
<evidence type="ECO:0000256" key="2">
    <source>
        <dbReference type="ARBA" id="ARBA00022857"/>
    </source>
</evidence>
<dbReference type="KEGG" id="tdf:H9L22_18100"/>
<dbReference type="Gene3D" id="3.40.50.720">
    <property type="entry name" value="NAD(P)-binding Rossmann-like Domain"/>
    <property type="match status" value="1"/>
</dbReference>
<comment type="catalytic activity">
    <reaction evidence="5">
        <text>L-proline + NAD(+) = (S)-1-pyrroline-5-carboxylate + NADH + 2 H(+)</text>
        <dbReference type="Rhea" id="RHEA:14105"/>
        <dbReference type="ChEBI" id="CHEBI:15378"/>
        <dbReference type="ChEBI" id="CHEBI:17388"/>
        <dbReference type="ChEBI" id="CHEBI:57540"/>
        <dbReference type="ChEBI" id="CHEBI:57945"/>
        <dbReference type="ChEBI" id="CHEBI:60039"/>
        <dbReference type="EC" id="1.5.1.2"/>
    </reaction>
</comment>
<evidence type="ECO:0000259" key="10">
    <source>
        <dbReference type="Pfam" id="PF14748"/>
    </source>
</evidence>
<dbReference type="Gene3D" id="1.10.3730.10">
    <property type="entry name" value="ProC C-terminal domain-like"/>
    <property type="match status" value="1"/>
</dbReference>
<dbReference type="Pfam" id="PF03807">
    <property type="entry name" value="F420_oxidored"/>
    <property type="match status" value="1"/>
</dbReference>
<evidence type="ECO:0000256" key="8">
    <source>
        <dbReference type="RuleBase" id="RU003903"/>
    </source>
</evidence>
<evidence type="ECO:0000259" key="9">
    <source>
        <dbReference type="Pfam" id="PF03807"/>
    </source>
</evidence>
<dbReference type="PANTHER" id="PTHR11645">
    <property type="entry name" value="PYRROLINE-5-CARBOXYLATE REDUCTASE"/>
    <property type="match status" value="1"/>
</dbReference>
<keyword evidence="3 5" id="KW-0560">Oxidoreductase</keyword>
<dbReference type="SUPFAM" id="SSF48179">
    <property type="entry name" value="6-phosphogluconate dehydrogenase C-terminal domain-like"/>
    <property type="match status" value="1"/>
</dbReference>
<dbReference type="InterPro" id="IPR029036">
    <property type="entry name" value="P5CR_dimer"/>
</dbReference>
<dbReference type="FunFam" id="1.10.3730.10:FF:000001">
    <property type="entry name" value="Pyrroline-5-carboxylate reductase"/>
    <property type="match status" value="1"/>
</dbReference>
<dbReference type="HAMAP" id="MF_01925">
    <property type="entry name" value="P5C_reductase"/>
    <property type="match status" value="1"/>
</dbReference>
<reference evidence="11 12" key="1">
    <citation type="submission" date="2020-08" db="EMBL/GenBank/DDBJ databases">
        <title>Genome sequence of Tessaracoccus defluvii JCM 17540T.</title>
        <authorList>
            <person name="Hyun D.-W."/>
            <person name="Bae J.-W."/>
        </authorList>
    </citation>
    <scope>NUCLEOTIDE SEQUENCE [LARGE SCALE GENOMIC DNA]</scope>
    <source>
        <strain evidence="11 12">JCM 17540</strain>
    </source>
</reference>
<dbReference type="UniPathway" id="UPA00098">
    <property type="reaction ID" value="UER00361"/>
</dbReference>
<dbReference type="InterPro" id="IPR028939">
    <property type="entry name" value="P5C_Rdtase_cat_N"/>
</dbReference>
<dbReference type="Proteomes" id="UP000516117">
    <property type="component" value="Chromosome"/>
</dbReference>
<dbReference type="RefSeq" id="WP_187721083.1">
    <property type="nucleotide sequence ID" value="NZ_BAABBL010000024.1"/>
</dbReference>
<comment type="catalytic activity">
    <reaction evidence="5 8">
        <text>L-proline + NADP(+) = (S)-1-pyrroline-5-carboxylate + NADPH + 2 H(+)</text>
        <dbReference type="Rhea" id="RHEA:14109"/>
        <dbReference type="ChEBI" id="CHEBI:15378"/>
        <dbReference type="ChEBI" id="CHEBI:17388"/>
        <dbReference type="ChEBI" id="CHEBI:57783"/>
        <dbReference type="ChEBI" id="CHEBI:58349"/>
        <dbReference type="ChEBI" id="CHEBI:60039"/>
        <dbReference type="EC" id="1.5.1.2"/>
    </reaction>
</comment>
<dbReference type="GO" id="GO:0004735">
    <property type="term" value="F:pyrroline-5-carboxylate reductase activity"/>
    <property type="evidence" value="ECO:0007669"/>
    <property type="project" value="UniProtKB-UniRule"/>
</dbReference>
<feature type="domain" description="Pyrroline-5-carboxylate reductase catalytic N-terminal" evidence="9">
    <location>
        <begin position="3"/>
        <end position="94"/>
    </location>
</feature>
<dbReference type="Pfam" id="PF14748">
    <property type="entry name" value="P5CR_dimer"/>
    <property type="match status" value="1"/>
</dbReference>
<dbReference type="PANTHER" id="PTHR11645:SF0">
    <property type="entry name" value="PYRROLINE-5-CARBOXYLATE REDUCTASE 3"/>
    <property type="match status" value="1"/>
</dbReference>
<keyword evidence="2 5" id="KW-0521">NADP</keyword>
<evidence type="ECO:0000256" key="4">
    <source>
        <dbReference type="ARBA" id="ARBA00058118"/>
    </source>
</evidence>
<evidence type="ECO:0000256" key="1">
    <source>
        <dbReference type="ARBA" id="ARBA00005525"/>
    </source>
</evidence>
<organism evidence="11 12">
    <name type="scientific">Tessaracoccus defluvii</name>
    <dbReference type="NCBI Taxonomy" id="1285901"/>
    <lineage>
        <taxon>Bacteria</taxon>
        <taxon>Bacillati</taxon>
        <taxon>Actinomycetota</taxon>
        <taxon>Actinomycetes</taxon>
        <taxon>Propionibacteriales</taxon>
        <taxon>Propionibacteriaceae</taxon>
        <taxon>Tessaracoccus</taxon>
    </lineage>
</organism>
<evidence type="ECO:0000313" key="11">
    <source>
        <dbReference type="EMBL" id="QNP55962.1"/>
    </source>
</evidence>
<keyword evidence="5 8" id="KW-0641">Proline biosynthesis</keyword>
<dbReference type="EC" id="1.5.1.2" evidence="5 6"/>
<evidence type="ECO:0000256" key="5">
    <source>
        <dbReference type="HAMAP-Rule" id="MF_01925"/>
    </source>
</evidence>
<sequence length="263" mass="26366">MTLAIVGAGAMGEALLGGWIGSGIDPAEVLVVDASAARVAQVTAHYGVRGVDLAEAAEAEVLVLAVKPYQMPAVLQELSGSIGASTLVVSIAAGVTLAVLEAALPDASVIRVMPNTPALVRKGMAGVMAGSKATPEQVDAVSALMEALGRSVVIPEDQVHALTALSGSGPAYLFYVAEAMIEAGVHQGLSRGAATELVNQAFVGAGAMLSESGHSATELREMVTSPAGTTAAALRALDDHGVRSGILAAVEACTLRSEEMSGL</sequence>
<dbReference type="SUPFAM" id="SSF51735">
    <property type="entry name" value="NAD(P)-binding Rossmann-fold domains"/>
    <property type="match status" value="1"/>
</dbReference>
<keyword evidence="5" id="KW-0963">Cytoplasm</keyword>